<dbReference type="Proteomes" id="UP000266287">
    <property type="component" value="Unassembled WGS sequence"/>
</dbReference>
<sequence>MKSKVNTTNRLLLPASDELETIEILRIKEFSEEAFAEVITFDGRIMWERISSDKAQHFQEKLKHYRVAIKRNPEVSFTPPVKSVIRLDGSGIAGYGSNLLYKGMGEDGRPQYWHIPTGTILTEDVGYAQHQMINTFLRLERWRLLGGFLGSLPALAP</sequence>
<evidence type="ECO:0000313" key="2">
    <source>
        <dbReference type="Proteomes" id="UP000266287"/>
    </source>
</evidence>
<dbReference type="AlphaFoldDB" id="A0A399FZI4"/>
<evidence type="ECO:0000313" key="1">
    <source>
        <dbReference type="EMBL" id="RII00770.1"/>
    </source>
</evidence>
<protein>
    <submittedName>
        <fullName evidence="1">Uncharacterized protein</fullName>
    </submittedName>
</protein>
<organism evidence="1 2">
    <name type="scientific">candidate division NPL-UPA2 bacterium Unc8</name>
    <dbReference type="NCBI Taxonomy" id="1980939"/>
    <lineage>
        <taxon>Bacteria</taxon>
    </lineage>
</organism>
<dbReference type="EMBL" id="NDHY01000002">
    <property type="protein sequence ID" value="RII00770.1"/>
    <property type="molecule type" value="Genomic_DNA"/>
</dbReference>
<reference evidence="1 2" key="1">
    <citation type="submission" date="2018-08" db="EMBL/GenBank/DDBJ databases">
        <title>Draft genome of candidate division NPL-UPA2 bacterium Unc8 that adapted to ultra-basic serpentinizing groundwater.</title>
        <authorList>
            <person name="Ishii S."/>
            <person name="Suzuki S."/>
            <person name="Nealson K.H."/>
        </authorList>
    </citation>
    <scope>NUCLEOTIDE SEQUENCE [LARGE SCALE GENOMIC DNA]</scope>
    <source>
        <strain evidence="1">Unc8</strain>
    </source>
</reference>
<proteinExistence type="predicted"/>
<comment type="caution">
    <text evidence="1">The sequence shown here is derived from an EMBL/GenBank/DDBJ whole genome shotgun (WGS) entry which is preliminary data.</text>
</comment>
<gene>
    <name evidence="1" type="ORF">B9J77_01785</name>
</gene>
<accession>A0A399FZI4</accession>
<name>A0A399FZI4_UNCN2</name>